<protein>
    <submittedName>
        <fullName evidence="1">Uncharacterized protein</fullName>
    </submittedName>
</protein>
<proteinExistence type="predicted"/>
<evidence type="ECO:0000313" key="1">
    <source>
        <dbReference type="EMBL" id="AIT41415.1"/>
    </source>
</evidence>
<name>A0A097GZT1_9HYPH</name>
<reference evidence="1" key="1">
    <citation type="journal article" date="2014" name="Cell">
        <title>Sympatric speciation in a bacterial endosymbiont results in two genomes with the functionality of one.</title>
        <authorList>
            <person name="Van Leuven J.T."/>
            <person name="Meister R.C."/>
            <person name="Simon C."/>
            <person name="McCutcheon J.P."/>
        </authorList>
    </citation>
    <scope>NUCLEOTIDE SEQUENCE</scope>
    <source>
        <strain evidence="1">TETAUR1a</strain>
    </source>
</reference>
<dbReference type="AlphaFoldDB" id="A0A097GZT1"/>
<sequence>MRVWGGSPPSLCPHTTKRRATALRNTPERMITLPIASVTPQVFGTPHRYLRSKLTQPKRKSVLNSGALKSSPQLLWPRHCAHTNPTTQPNKPPATPVFARSRAQQTNRQLLTRAAKNRNKPPRNKISLCALRTNTCLLTHSR</sequence>
<dbReference type="EMBL" id="KJ939343">
    <property type="protein sequence ID" value="AIT41415.1"/>
    <property type="molecule type" value="Genomic_DNA"/>
</dbReference>
<accession>A0A097GZT1</accession>
<organism evidence="1">
    <name type="scientific">Candidatus Hodgkinia cicadicola</name>
    <dbReference type="NCBI Taxonomy" id="573658"/>
    <lineage>
        <taxon>Bacteria</taxon>
        <taxon>Pseudomonadati</taxon>
        <taxon>Pseudomonadota</taxon>
        <taxon>Alphaproteobacteria</taxon>
        <taxon>Hyphomicrobiales</taxon>
        <taxon>Candidatus Hodgkinia</taxon>
    </lineage>
</organism>
<gene>
    <name evidence="1" type="ORF">HCTETAUR1_008</name>
</gene>